<evidence type="ECO:0000313" key="8">
    <source>
        <dbReference type="EMBL" id="MBP1926334.1"/>
    </source>
</evidence>
<evidence type="ECO:0000256" key="3">
    <source>
        <dbReference type="SAM" id="MobiDB-lite"/>
    </source>
</evidence>
<keyword evidence="4" id="KW-0812">Transmembrane</keyword>
<evidence type="ECO:0000256" key="2">
    <source>
        <dbReference type="ARBA" id="ARBA00023054"/>
    </source>
</evidence>
<feature type="compositionally biased region" description="Gly residues" evidence="3">
    <location>
        <begin position="559"/>
        <end position="577"/>
    </location>
</feature>
<feature type="transmembrane region" description="Helical" evidence="4">
    <location>
        <begin position="25"/>
        <end position="43"/>
    </location>
</feature>
<sequence length="577" mass="61352">MDNGKKSKKWKPKKIKLPKLTKKKIVIIVIIGVVVLGGSIYGYNKLFLGKSIENFNTATVTKGGITVSIEGSGVIEPIEMYEITSLATGEILQSDFEEGQEVKAGDLLYVIDTKDIENTIEKAKVSLEKQQLSHSEILDSYAGLLVASPIPGVITECYVKNGDYVQSGTKIADIINNEYMMLEIPFNSNDASNINVGDTAQVTLENSFYESTGTVQYVSSGEIVIDSGATVSTVKIKVKNPGSITNADKATAIINNMACNSSGTFDYWEQKTVTAQTSGDVISLNHTTGDKVSDGSIIVNLESKSAEISLKQSELSLKDSELALQNTYDQLDDYNITSPISGTVVQKNSKAGDTLDTNTKSTTMAVIADMSKLTFELDVDELDIGKIAVGQKVTVTADSLSGKSFEGTIENISAIGTSTDGVASYPVTVEMDNTGDLMIGMNVNAEIVIESKQDILRIPSSALNRNNRVLVEDKDGSKAAAQAAAQAQNSKTNNQNNNGIKSFAPTSAPEGYTYVTVEIGINDTDYVEIVSGLEEGDVVVVPTEVTTTTTTNQQNFRGGMEGGGMPTGGGGMPPGGM</sequence>
<comment type="subcellular location">
    <subcellularLocation>
        <location evidence="1">Cell envelope</location>
    </subcellularLocation>
</comment>
<evidence type="ECO:0000259" key="6">
    <source>
        <dbReference type="Pfam" id="PF25973"/>
    </source>
</evidence>
<feature type="domain" description="YknX-like beta-barrel" evidence="7">
    <location>
        <begin position="377"/>
        <end position="447"/>
    </location>
</feature>
<dbReference type="Proteomes" id="UP001519342">
    <property type="component" value="Unassembled WGS sequence"/>
</dbReference>
<dbReference type="EMBL" id="JAGGKS010000006">
    <property type="protein sequence ID" value="MBP1926334.1"/>
    <property type="molecule type" value="Genomic_DNA"/>
</dbReference>
<feature type="domain" description="Multidrug resistance protein MdtA-like barrel-sandwich hybrid" evidence="5">
    <location>
        <begin position="82"/>
        <end position="172"/>
    </location>
</feature>
<accession>A0ABS4GFA1</accession>
<dbReference type="Pfam" id="PF25917">
    <property type="entry name" value="BSH_RND"/>
    <property type="match status" value="1"/>
</dbReference>
<dbReference type="Gene3D" id="2.40.420.20">
    <property type="match status" value="1"/>
</dbReference>
<dbReference type="InterPro" id="IPR058647">
    <property type="entry name" value="BSH_CzcB-like"/>
</dbReference>
<evidence type="ECO:0000259" key="7">
    <source>
        <dbReference type="Pfam" id="PF25990"/>
    </source>
</evidence>
<feature type="region of interest" description="Disordered" evidence="3">
    <location>
        <begin position="553"/>
        <end position="577"/>
    </location>
</feature>
<keyword evidence="9" id="KW-1185">Reference proteome</keyword>
<proteinExistence type="predicted"/>
<dbReference type="InterPro" id="IPR058625">
    <property type="entry name" value="MdtA-like_BSH"/>
</dbReference>
<name>A0ABS4GFA1_9FIRM</name>
<dbReference type="Gene3D" id="2.40.30.170">
    <property type="match status" value="2"/>
</dbReference>
<dbReference type="PANTHER" id="PTHR32347">
    <property type="entry name" value="EFFLUX SYSTEM COMPONENT YKNX-RELATED"/>
    <property type="match status" value="1"/>
</dbReference>
<protein>
    <submittedName>
        <fullName evidence="8">HlyD family secretion protein</fullName>
    </submittedName>
</protein>
<dbReference type="InterPro" id="IPR058636">
    <property type="entry name" value="Beta-barrel_YknX"/>
</dbReference>
<dbReference type="InterPro" id="IPR050465">
    <property type="entry name" value="UPF0194_transport"/>
</dbReference>
<dbReference type="Pfam" id="PF25990">
    <property type="entry name" value="Beta-barrel_YknX"/>
    <property type="match status" value="1"/>
</dbReference>
<feature type="domain" description="CzcB-like barrel-sandwich hybrid" evidence="6">
    <location>
        <begin position="271"/>
        <end position="364"/>
    </location>
</feature>
<reference evidence="8 9" key="1">
    <citation type="submission" date="2021-03" db="EMBL/GenBank/DDBJ databases">
        <title>Genomic Encyclopedia of Type Strains, Phase IV (KMG-IV): sequencing the most valuable type-strain genomes for metagenomic binning, comparative biology and taxonomic classification.</title>
        <authorList>
            <person name="Goeker M."/>
        </authorList>
    </citation>
    <scope>NUCLEOTIDE SEQUENCE [LARGE SCALE GENOMIC DNA]</scope>
    <source>
        <strain evidence="8 9">DSM 24004</strain>
    </source>
</reference>
<evidence type="ECO:0000313" key="9">
    <source>
        <dbReference type="Proteomes" id="UP001519342"/>
    </source>
</evidence>
<dbReference type="Pfam" id="PF25973">
    <property type="entry name" value="BSH_CzcB"/>
    <property type="match status" value="1"/>
</dbReference>
<organism evidence="8 9">
    <name type="scientific">Sedimentibacter acidaminivorans</name>
    <dbReference type="NCBI Taxonomy" id="913099"/>
    <lineage>
        <taxon>Bacteria</taxon>
        <taxon>Bacillati</taxon>
        <taxon>Bacillota</taxon>
        <taxon>Tissierellia</taxon>
        <taxon>Sedimentibacter</taxon>
    </lineage>
</organism>
<gene>
    <name evidence="8" type="ORF">J2Z76_002199</name>
</gene>
<keyword evidence="2" id="KW-0175">Coiled coil</keyword>
<dbReference type="Gene3D" id="2.40.50.100">
    <property type="match status" value="2"/>
</dbReference>
<dbReference type="PANTHER" id="PTHR32347:SF14">
    <property type="entry name" value="EFFLUX SYSTEM COMPONENT YKNX-RELATED"/>
    <property type="match status" value="1"/>
</dbReference>
<dbReference type="SUPFAM" id="SSF111369">
    <property type="entry name" value="HlyD-like secretion proteins"/>
    <property type="match status" value="2"/>
</dbReference>
<dbReference type="Gene3D" id="1.10.287.470">
    <property type="entry name" value="Helix hairpin bin"/>
    <property type="match status" value="1"/>
</dbReference>
<keyword evidence="4" id="KW-1133">Transmembrane helix</keyword>
<keyword evidence="4" id="KW-0472">Membrane</keyword>
<evidence type="ECO:0000259" key="5">
    <source>
        <dbReference type="Pfam" id="PF25917"/>
    </source>
</evidence>
<dbReference type="RefSeq" id="WP_209512069.1">
    <property type="nucleotide sequence ID" value="NZ_JAGGKS010000006.1"/>
</dbReference>
<evidence type="ECO:0000256" key="4">
    <source>
        <dbReference type="SAM" id="Phobius"/>
    </source>
</evidence>
<comment type="caution">
    <text evidence="8">The sequence shown here is derived from an EMBL/GenBank/DDBJ whole genome shotgun (WGS) entry which is preliminary data.</text>
</comment>
<evidence type="ECO:0000256" key="1">
    <source>
        <dbReference type="ARBA" id="ARBA00004196"/>
    </source>
</evidence>